<keyword evidence="3 6" id="KW-0560">Oxidoreductase</keyword>
<dbReference type="Pfam" id="PF07992">
    <property type="entry name" value="Pyr_redox_2"/>
    <property type="match status" value="1"/>
</dbReference>
<evidence type="ECO:0000313" key="10">
    <source>
        <dbReference type="Proteomes" id="UP000324831"/>
    </source>
</evidence>
<dbReference type="PRINTS" id="PR00469">
    <property type="entry name" value="PNDRDTASEII"/>
</dbReference>
<comment type="catalytic activity">
    <reaction evidence="6">
        <text>[thioredoxin]-dithiol + NADP(+) = [thioredoxin]-disulfide + NADPH + H(+)</text>
        <dbReference type="Rhea" id="RHEA:20345"/>
        <dbReference type="Rhea" id="RHEA-COMP:10698"/>
        <dbReference type="Rhea" id="RHEA-COMP:10700"/>
        <dbReference type="ChEBI" id="CHEBI:15378"/>
        <dbReference type="ChEBI" id="CHEBI:29950"/>
        <dbReference type="ChEBI" id="CHEBI:50058"/>
        <dbReference type="ChEBI" id="CHEBI:57783"/>
        <dbReference type="ChEBI" id="CHEBI:58349"/>
        <dbReference type="EC" id="1.8.1.9"/>
    </reaction>
</comment>
<keyword evidence="4" id="KW-1015">Disulfide bond</keyword>
<dbReference type="InterPro" id="IPR036188">
    <property type="entry name" value="FAD/NAD-bd_sf"/>
</dbReference>
<evidence type="ECO:0000313" key="9">
    <source>
        <dbReference type="EMBL" id="GCE63255.1"/>
    </source>
</evidence>
<dbReference type="GO" id="GO:0019430">
    <property type="term" value="P:removal of superoxide radicals"/>
    <property type="evidence" value="ECO:0007669"/>
    <property type="project" value="UniProtKB-UniRule"/>
</dbReference>
<reference evidence="9 10" key="1">
    <citation type="submission" date="2019-01" db="EMBL/GenBank/DDBJ databases">
        <title>Draft genome sequences of Candidatus Mycoplasma haemohominis SWG34-3 identified from a patient with pyrexia, anemia and liver dysfunction.</title>
        <authorList>
            <person name="Sekizuka T."/>
            <person name="Hattori N."/>
            <person name="Katano H."/>
            <person name="Takuma T."/>
            <person name="Ito T."/>
            <person name="Arai N."/>
            <person name="Yanai R."/>
            <person name="Ishii S."/>
            <person name="Miura Y."/>
            <person name="Tokunaga T."/>
            <person name="Watanabe H."/>
            <person name="Nomura N."/>
            <person name="Eguchi J."/>
            <person name="Arai T."/>
            <person name="Hasegawa H."/>
            <person name="Nakamaki T."/>
            <person name="Wakita T."/>
            <person name="Niki Y."/>
            <person name="Kuroda M."/>
        </authorList>
    </citation>
    <scope>NUCLEOTIDE SEQUENCE [LARGE SCALE GENOMIC DNA]</scope>
    <source>
        <strain evidence="9">SWG34-3</strain>
    </source>
</reference>
<evidence type="ECO:0000256" key="1">
    <source>
        <dbReference type="ARBA" id="ARBA00022630"/>
    </source>
</evidence>
<dbReference type="InterPro" id="IPR005982">
    <property type="entry name" value="Thioredox_Rdtase"/>
</dbReference>
<keyword evidence="2 6" id="KW-0274">FAD</keyword>
<dbReference type="InterPro" id="IPR023753">
    <property type="entry name" value="FAD/NAD-binding_dom"/>
</dbReference>
<dbReference type="InterPro" id="IPR008255">
    <property type="entry name" value="Pyr_nucl-diS_OxRdtase_2_AS"/>
</dbReference>
<feature type="domain" description="FAD/NAD(P)-binding" evidence="8">
    <location>
        <begin position="4"/>
        <end position="293"/>
    </location>
</feature>
<evidence type="ECO:0000256" key="2">
    <source>
        <dbReference type="ARBA" id="ARBA00022827"/>
    </source>
</evidence>
<comment type="subunit">
    <text evidence="6">Homodimer.</text>
</comment>
<evidence type="ECO:0000256" key="5">
    <source>
        <dbReference type="ARBA" id="ARBA00023284"/>
    </source>
</evidence>
<dbReference type="Gene3D" id="3.50.50.60">
    <property type="entry name" value="FAD/NAD(P)-binding domain"/>
    <property type="match status" value="2"/>
</dbReference>
<dbReference type="AlphaFoldDB" id="A0A478FT41"/>
<accession>A0A478FT41</accession>
<dbReference type="SUPFAM" id="SSF51905">
    <property type="entry name" value="FAD/NAD(P)-binding domain"/>
    <property type="match status" value="1"/>
</dbReference>
<evidence type="ECO:0000256" key="7">
    <source>
        <dbReference type="RuleBase" id="RU003881"/>
    </source>
</evidence>
<dbReference type="InterPro" id="IPR050097">
    <property type="entry name" value="Ferredoxin-NADP_redctase_2"/>
</dbReference>
<protein>
    <recommendedName>
        <fullName evidence="6">Thioredoxin reductase</fullName>
        <ecNumber evidence="6">1.8.1.9</ecNumber>
    </recommendedName>
</protein>
<evidence type="ECO:0000256" key="4">
    <source>
        <dbReference type="ARBA" id="ARBA00023157"/>
    </source>
</evidence>
<organism evidence="9 10">
    <name type="scientific">Candidatus Mycoplasma haematohominis</name>
    <dbReference type="NCBI Taxonomy" id="1494318"/>
    <lineage>
        <taxon>Bacteria</taxon>
        <taxon>Bacillati</taxon>
        <taxon>Mycoplasmatota</taxon>
        <taxon>Mollicutes</taxon>
        <taxon>Mycoplasmataceae</taxon>
        <taxon>Mycoplasma</taxon>
    </lineage>
</organism>
<comment type="cofactor">
    <cofactor evidence="7">
        <name>FAD</name>
        <dbReference type="ChEBI" id="CHEBI:57692"/>
    </cofactor>
    <text evidence="7">Binds 1 FAD per subunit.</text>
</comment>
<dbReference type="PRINTS" id="PR00368">
    <property type="entry name" value="FADPNR"/>
</dbReference>
<evidence type="ECO:0000256" key="3">
    <source>
        <dbReference type="ARBA" id="ARBA00023002"/>
    </source>
</evidence>
<dbReference type="PANTHER" id="PTHR48105">
    <property type="entry name" value="THIOREDOXIN REDUCTASE 1-RELATED-RELATED"/>
    <property type="match status" value="1"/>
</dbReference>
<evidence type="ECO:0000256" key="6">
    <source>
        <dbReference type="RuleBase" id="RU003880"/>
    </source>
</evidence>
<dbReference type="GO" id="GO:0004791">
    <property type="term" value="F:thioredoxin-disulfide reductase (NADPH) activity"/>
    <property type="evidence" value="ECO:0007669"/>
    <property type="project" value="UniProtKB-UniRule"/>
</dbReference>
<dbReference type="NCBIfam" id="TIGR01292">
    <property type="entry name" value="TRX_reduct"/>
    <property type="match status" value="1"/>
</dbReference>
<comment type="caution">
    <text evidence="9">The sequence shown here is derived from an EMBL/GenBank/DDBJ whole genome shotgun (WGS) entry which is preliminary data.</text>
</comment>
<dbReference type="PROSITE" id="PS00573">
    <property type="entry name" value="PYRIDINE_REDOX_2"/>
    <property type="match status" value="1"/>
</dbReference>
<dbReference type="Proteomes" id="UP000324831">
    <property type="component" value="Unassembled WGS sequence"/>
</dbReference>
<keyword evidence="1 6" id="KW-0285">Flavoprotein</keyword>
<sequence>MKVYDLVIIGAGPSGLSAALYSARAGLKVAFIEKEFPGGKLNKTLSIENYPGYTEINGPKLGEYMLQQVLDLGVEQIMGNVIDIRKTSDIWETETSNGKKYQSKTVLITTGMKERVLDIPNVHEYYGKGVSYCAICDGNLYSTKPVVVVGGGNSAVEEALYLADITQGVQLVHRRREYRADNIFVERMKKHVQIKENVPYIPIEITVKDKKVIGLTVQNTETQEKKLIPGDCVFFYVGLIPENYFLKNLNLELDNAGFIKVNEKMETSERGVFAAGDIIHKDLRQVITAASDGSIAAISIKNFLNNEQK</sequence>
<dbReference type="EMBL" id="BIMN01000001">
    <property type="protein sequence ID" value="GCE63255.1"/>
    <property type="molecule type" value="Genomic_DNA"/>
</dbReference>
<dbReference type="RefSeq" id="WP_216082852.1">
    <property type="nucleotide sequence ID" value="NZ_CACTIB010000008.1"/>
</dbReference>
<gene>
    <name evidence="9" type="primary">trxB</name>
    <name evidence="9" type="ORF">MHSWG343_02400</name>
</gene>
<proteinExistence type="inferred from homology"/>
<name>A0A478FT41_9MOLU</name>
<keyword evidence="7" id="KW-0521">NADP</keyword>
<dbReference type="GO" id="GO:0005737">
    <property type="term" value="C:cytoplasm"/>
    <property type="evidence" value="ECO:0007669"/>
    <property type="project" value="InterPro"/>
</dbReference>
<dbReference type="EC" id="1.8.1.9" evidence="6"/>
<keyword evidence="5 6" id="KW-0676">Redox-active center</keyword>
<comment type="similarity">
    <text evidence="6">Belongs to the class-II pyridine nucleotide-disulfide oxidoreductase family.</text>
</comment>
<evidence type="ECO:0000259" key="8">
    <source>
        <dbReference type="Pfam" id="PF07992"/>
    </source>
</evidence>